<dbReference type="Gene3D" id="6.10.250.690">
    <property type="match status" value="1"/>
</dbReference>
<protein>
    <submittedName>
        <fullName evidence="10">DNA-binding response regulator</fullName>
    </submittedName>
</protein>
<feature type="DNA-binding region" description="OmpR/PhoB-type" evidence="7">
    <location>
        <begin position="128"/>
        <end position="226"/>
    </location>
</feature>
<evidence type="ECO:0000313" key="10">
    <source>
        <dbReference type="EMBL" id="BCS82167.1"/>
    </source>
</evidence>
<evidence type="ECO:0000259" key="9">
    <source>
        <dbReference type="PROSITE" id="PS51755"/>
    </source>
</evidence>
<dbReference type="Gene3D" id="1.10.10.10">
    <property type="entry name" value="Winged helix-like DNA-binding domain superfamily/Winged helix DNA-binding domain"/>
    <property type="match status" value="1"/>
</dbReference>
<dbReference type="InterPro" id="IPR001789">
    <property type="entry name" value="Sig_transdc_resp-reg_receiver"/>
</dbReference>
<evidence type="ECO:0000256" key="4">
    <source>
        <dbReference type="ARBA" id="ARBA00023125"/>
    </source>
</evidence>
<dbReference type="PROSITE" id="PS51755">
    <property type="entry name" value="OMPR_PHOB"/>
    <property type="match status" value="1"/>
</dbReference>
<accession>A0ABM7NPY3</accession>
<keyword evidence="11" id="KW-1185">Reference proteome</keyword>
<dbReference type="Pfam" id="PF00486">
    <property type="entry name" value="Trans_reg_C"/>
    <property type="match status" value="1"/>
</dbReference>
<evidence type="ECO:0000256" key="6">
    <source>
        <dbReference type="PROSITE-ProRule" id="PRU00169"/>
    </source>
</evidence>
<dbReference type="SUPFAM" id="SSF52172">
    <property type="entry name" value="CheY-like"/>
    <property type="match status" value="1"/>
</dbReference>
<dbReference type="Proteomes" id="UP000663623">
    <property type="component" value="Chromosome"/>
</dbReference>
<dbReference type="CDD" id="cd17574">
    <property type="entry name" value="REC_OmpR"/>
    <property type="match status" value="1"/>
</dbReference>
<keyword evidence="1 6" id="KW-0597">Phosphoprotein</keyword>
<evidence type="ECO:0000313" key="11">
    <source>
        <dbReference type="Proteomes" id="UP000663623"/>
    </source>
</evidence>
<dbReference type="InterPro" id="IPR011006">
    <property type="entry name" value="CheY-like_superfamily"/>
</dbReference>
<gene>
    <name evidence="10" type="ORF">CaldiYA01_21270</name>
</gene>
<evidence type="ECO:0000256" key="5">
    <source>
        <dbReference type="ARBA" id="ARBA00023163"/>
    </source>
</evidence>
<dbReference type="PANTHER" id="PTHR48111">
    <property type="entry name" value="REGULATOR OF RPOS"/>
    <property type="match status" value="1"/>
</dbReference>
<dbReference type="CDD" id="cd00383">
    <property type="entry name" value="trans_reg_C"/>
    <property type="match status" value="1"/>
</dbReference>
<keyword evidence="3" id="KW-0805">Transcription regulation</keyword>
<keyword evidence="2" id="KW-0902">Two-component regulatory system</keyword>
<dbReference type="PROSITE" id="PS50110">
    <property type="entry name" value="RESPONSE_REGULATORY"/>
    <property type="match status" value="1"/>
</dbReference>
<evidence type="ECO:0000256" key="7">
    <source>
        <dbReference type="PROSITE-ProRule" id="PRU01091"/>
    </source>
</evidence>
<dbReference type="PANTHER" id="PTHR48111:SF22">
    <property type="entry name" value="REGULATOR OF RPOS"/>
    <property type="match status" value="1"/>
</dbReference>
<evidence type="ECO:0000256" key="3">
    <source>
        <dbReference type="ARBA" id="ARBA00023015"/>
    </source>
</evidence>
<keyword evidence="4 7" id="KW-0238">DNA-binding</keyword>
<feature type="modified residue" description="4-aspartylphosphate" evidence="6">
    <location>
        <position position="54"/>
    </location>
</feature>
<dbReference type="InterPro" id="IPR039420">
    <property type="entry name" value="WalR-like"/>
</dbReference>
<proteinExistence type="predicted"/>
<dbReference type="SMART" id="SM00862">
    <property type="entry name" value="Trans_reg_C"/>
    <property type="match status" value="1"/>
</dbReference>
<feature type="domain" description="Response regulatory" evidence="8">
    <location>
        <begin position="5"/>
        <end position="118"/>
    </location>
</feature>
<feature type="domain" description="OmpR/PhoB-type" evidence="9">
    <location>
        <begin position="128"/>
        <end position="226"/>
    </location>
</feature>
<dbReference type="Pfam" id="PF00072">
    <property type="entry name" value="Response_reg"/>
    <property type="match status" value="1"/>
</dbReference>
<evidence type="ECO:0000259" key="8">
    <source>
        <dbReference type="PROSITE" id="PS50110"/>
    </source>
</evidence>
<organism evidence="10 11">
    <name type="scientific">Caldicellulosiruptor diazotrophicus</name>
    <dbReference type="NCBI Taxonomy" id="2806205"/>
    <lineage>
        <taxon>Bacteria</taxon>
        <taxon>Bacillati</taxon>
        <taxon>Bacillota</taxon>
        <taxon>Bacillota incertae sedis</taxon>
        <taxon>Caldicellulosiruptorales</taxon>
        <taxon>Caldicellulosiruptoraceae</taxon>
        <taxon>Caldicellulosiruptor</taxon>
    </lineage>
</organism>
<dbReference type="InterPro" id="IPR036388">
    <property type="entry name" value="WH-like_DNA-bd_sf"/>
</dbReference>
<dbReference type="RefSeq" id="WP_207179548.1">
    <property type="nucleotide sequence ID" value="NZ_AP024480.1"/>
</dbReference>
<sequence length="231" mass="26711">MPSYKILIIEDEKQIARFIELELKHEGYDVYVCYDGIEGLKKVEEIHPDLILLDIMLPGINGIEVCRKVRQYSNVPIIMVTAKDDIPDKVMGLDSGADDYVTKPFAIEELLARIRAALRKSKQLNIIREVLTIADLTIDTSKRIVKRAGKIIELTKREYDLLEYLVRNKGIVLTREQILENVWGYNYMGDTNVVDVYIRYLRSKVDEGFKTKLIHTVRGVGYKCEEKENED</sequence>
<dbReference type="Gene3D" id="3.40.50.2300">
    <property type="match status" value="1"/>
</dbReference>
<dbReference type="SMART" id="SM00448">
    <property type="entry name" value="REC"/>
    <property type="match status" value="1"/>
</dbReference>
<dbReference type="InterPro" id="IPR001867">
    <property type="entry name" value="OmpR/PhoB-type_DNA-bd"/>
</dbReference>
<reference evidence="10 11" key="1">
    <citation type="submission" date="2021-02" db="EMBL/GenBank/DDBJ databases">
        <title>Nitrogen-fixing ability and nitrogen fixation related genes of thermophilic fermentative bacteria in the genus Caldicellulosiruptor.</title>
        <authorList>
            <person name="Chen Y."/>
            <person name="Nishihara A."/>
            <person name="Haruta S."/>
        </authorList>
    </citation>
    <scope>NUCLEOTIDE SEQUENCE [LARGE SCALE GENOMIC DNA]</scope>
    <source>
        <strain evidence="10 11">YA01</strain>
    </source>
</reference>
<evidence type="ECO:0000256" key="1">
    <source>
        <dbReference type="ARBA" id="ARBA00022553"/>
    </source>
</evidence>
<keyword evidence="5" id="KW-0804">Transcription</keyword>
<name>A0ABM7NPY3_9FIRM</name>
<dbReference type="EMBL" id="AP024480">
    <property type="protein sequence ID" value="BCS82167.1"/>
    <property type="molecule type" value="Genomic_DNA"/>
</dbReference>
<evidence type="ECO:0000256" key="2">
    <source>
        <dbReference type="ARBA" id="ARBA00023012"/>
    </source>
</evidence>
<dbReference type="GO" id="GO:0003677">
    <property type="term" value="F:DNA binding"/>
    <property type="evidence" value="ECO:0007669"/>
    <property type="project" value="UniProtKB-KW"/>
</dbReference>